<dbReference type="Gene3D" id="3.40.390.10">
    <property type="entry name" value="Collagenase (Catalytic Domain)"/>
    <property type="match status" value="1"/>
</dbReference>
<dbReference type="PRINTS" id="PR00480">
    <property type="entry name" value="ASTACIN"/>
</dbReference>
<dbReference type="GO" id="GO:0008270">
    <property type="term" value="F:zinc ion binding"/>
    <property type="evidence" value="ECO:0007669"/>
    <property type="project" value="UniProtKB-UniRule"/>
</dbReference>
<protein>
    <recommendedName>
        <fullName evidence="2">Peptidase M12A domain-containing protein</fullName>
    </recommendedName>
</protein>
<reference evidence="4" key="1">
    <citation type="journal article" date="2019" name="Int. J. Syst. Evol. Microbiol.">
        <title>The Global Catalogue of Microorganisms (GCM) 10K type strain sequencing project: providing services to taxonomists for standard genome sequencing and annotation.</title>
        <authorList>
            <consortium name="The Broad Institute Genomics Platform"/>
            <consortium name="The Broad Institute Genome Sequencing Center for Infectious Disease"/>
            <person name="Wu L."/>
            <person name="Ma J."/>
        </authorList>
    </citation>
    <scope>NUCLEOTIDE SEQUENCE [LARGE SCALE GENOMIC DNA]</scope>
    <source>
        <strain evidence="4">JCM 19134</strain>
    </source>
</reference>
<dbReference type="Proteomes" id="UP001409585">
    <property type="component" value="Unassembled WGS sequence"/>
</dbReference>
<dbReference type="PANTHER" id="PTHR10127:SF850">
    <property type="entry name" value="METALLOENDOPEPTIDASE"/>
    <property type="match status" value="1"/>
</dbReference>
<gene>
    <name evidence="3" type="ORF">GCM10025791_14160</name>
</gene>
<dbReference type="InterPro" id="IPR024079">
    <property type="entry name" value="MetalloPept_cat_dom_sf"/>
</dbReference>
<keyword evidence="1" id="KW-0862">Zinc</keyword>
<comment type="caution">
    <text evidence="3">The sequence shown here is derived from an EMBL/GenBank/DDBJ whole genome shotgun (WGS) entry which is preliminary data.</text>
</comment>
<dbReference type="RefSeq" id="WP_345419282.1">
    <property type="nucleotide sequence ID" value="NZ_AP031496.1"/>
</dbReference>
<dbReference type="InterPro" id="IPR006026">
    <property type="entry name" value="Peptidase_Metallo"/>
</dbReference>
<evidence type="ECO:0000259" key="2">
    <source>
        <dbReference type="PROSITE" id="PS51864"/>
    </source>
</evidence>
<feature type="binding site" evidence="1">
    <location>
        <position position="171"/>
    </location>
    <ligand>
        <name>Zn(2+)</name>
        <dbReference type="ChEBI" id="CHEBI:29105"/>
        <note>catalytic</note>
    </ligand>
</feature>
<dbReference type="InterPro" id="IPR034035">
    <property type="entry name" value="Astacin-like_dom"/>
</dbReference>
<comment type="cofactor">
    <cofactor evidence="1">
        <name>Zn(2+)</name>
        <dbReference type="ChEBI" id="CHEBI:29105"/>
    </cofactor>
    <text evidence="1">Binds 1 zinc ion per subunit.</text>
</comment>
<dbReference type="Pfam" id="PF01400">
    <property type="entry name" value="Astacin"/>
    <property type="match status" value="1"/>
</dbReference>
<evidence type="ECO:0000313" key="3">
    <source>
        <dbReference type="EMBL" id="GAA4937618.1"/>
    </source>
</evidence>
<keyword evidence="4" id="KW-1185">Reference proteome</keyword>
<dbReference type="GO" id="GO:0006508">
    <property type="term" value="P:proteolysis"/>
    <property type="evidence" value="ECO:0007669"/>
    <property type="project" value="UniProtKB-KW"/>
</dbReference>
<dbReference type="EMBL" id="BAABLX010000009">
    <property type="protein sequence ID" value="GAA4937618.1"/>
    <property type="molecule type" value="Genomic_DNA"/>
</dbReference>
<keyword evidence="1" id="KW-0378">Hydrolase</keyword>
<keyword evidence="1" id="KW-0645">Protease</keyword>
<dbReference type="PROSITE" id="PS51864">
    <property type="entry name" value="ASTACIN"/>
    <property type="match status" value="1"/>
</dbReference>
<sequence length="337" mass="37270">MSDKESPFHFGMFTSDDVRTAHISGPTFSNKKVSYCVVDGRCYVEGCIDIGSVEEVAAQERSLAVQDKSSLEKGVGRSGDEYRWPNGLIPYLIDSTLPSQSRVTSAIAHWETNTKFRFIERTSTNASSYPNYIRFRPSTGCSSSVGMRGGEQFINLASGCSTGSTIHEIGHAIGLWHEQSREDRDNYVTINWDNIESGKSHNFDQHITDGDDLGSYDFGSIMHYSEYAFSKNGEPTITTKPAGQAIGQRAGLSAADIAAAHALYKFWYSNTAVLQTYSTYHSKNAWGYLQGLGWRKIYPDNASAVSNVFVALCEAKANGRNTNVYADGEHIYRAYLN</sequence>
<accession>A0AAV3U0N7</accession>
<feature type="active site" evidence="1">
    <location>
        <position position="168"/>
    </location>
</feature>
<feature type="domain" description="Peptidase M12A" evidence="2">
    <location>
        <begin position="73"/>
        <end position="267"/>
    </location>
</feature>
<dbReference type="GO" id="GO:0004222">
    <property type="term" value="F:metalloendopeptidase activity"/>
    <property type="evidence" value="ECO:0007669"/>
    <property type="project" value="UniProtKB-UniRule"/>
</dbReference>
<dbReference type="InterPro" id="IPR001506">
    <property type="entry name" value="Peptidase_M12A"/>
</dbReference>
<dbReference type="PANTHER" id="PTHR10127">
    <property type="entry name" value="DISCOIDIN, CUB, EGF, LAMININ , AND ZINC METALLOPROTEASE DOMAIN CONTAINING"/>
    <property type="match status" value="1"/>
</dbReference>
<feature type="binding site" evidence="1">
    <location>
        <position position="167"/>
    </location>
    <ligand>
        <name>Zn(2+)</name>
        <dbReference type="ChEBI" id="CHEBI:29105"/>
        <note>catalytic</note>
    </ligand>
</feature>
<dbReference type="CDD" id="cd04280">
    <property type="entry name" value="ZnMc_astacin_like"/>
    <property type="match status" value="1"/>
</dbReference>
<comment type="caution">
    <text evidence="1">Lacks conserved residue(s) required for the propagation of feature annotation.</text>
</comment>
<keyword evidence="1" id="KW-0479">Metal-binding</keyword>
<organism evidence="3 4">
    <name type="scientific">Halioxenophilus aromaticivorans</name>
    <dbReference type="NCBI Taxonomy" id="1306992"/>
    <lineage>
        <taxon>Bacteria</taxon>
        <taxon>Pseudomonadati</taxon>
        <taxon>Pseudomonadota</taxon>
        <taxon>Gammaproteobacteria</taxon>
        <taxon>Alteromonadales</taxon>
        <taxon>Alteromonadaceae</taxon>
        <taxon>Halioxenophilus</taxon>
    </lineage>
</organism>
<dbReference type="SUPFAM" id="SSF55486">
    <property type="entry name" value="Metalloproteases ('zincins'), catalytic domain"/>
    <property type="match status" value="1"/>
</dbReference>
<proteinExistence type="predicted"/>
<evidence type="ECO:0000256" key="1">
    <source>
        <dbReference type="PROSITE-ProRule" id="PRU01211"/>
    </source>
</evidence>
<name>A0AAV3U0N7_9ALTE</name>
<dbReference type="SMART" id="SM00235">
    <property type="entry name" value="ZnMc"/>
    <property type="match status" value="1"/>
</dbReference>
<feature type="binding site" evidence="1">
    <location>
        <position position="177"/>
    </location>
    <ligand>
        <name>Zn(2+)</name>
        <dbReference type="ChEBI" id="CHEBI:29105"/>
        <note>catalytic</note>
    </ligand>
</feature>
<dbReference type="AlphaFoldDB" id="A0AAV3U0N7"/>
<keyword evidence="1" id="KW-0482">Metalloprotease</keyword>
<evidence type="ECO:0000313" key="4">
    <source>
        <dbReference type="Proteomes" id="UP001409585"/>
    </source>
</evidence>
<dbReference type="NCBIfam" id="NF045530">
    <property type="entry name" value="LegP"/>
    <property type="match status" value="1"/>
</dbReference>